<keyword evidence="6" id="KW-0356">Hemostasis</keyword>
<dbReference type="STRING" id="29139.ENSVURP00010000269"/>
<evidence type="ECO:0000256" key="16">
    <source>
        <dbReference type="ARBA" id="ARBA00036304"/>
    </source>
</evidence>
<dbReference type="Pfam" id="PF00040">
    <property type="entry name" value="fn2"/>
    <property type="match status" value="1"/>
</dbReference>
<dbReference type="PROSITE" id="PS00022">
    <property type="entry name" value="EGF_1"/>
    <property type="match status" value="2"/>
</dbReference>
<dbReference type="GO" id="GO:0002542">
    <property type="term" value="P:Factor XII activation"/>
    <property type="evidence" value="ECO:0007669"/>
    <property type="project" value="Ensembl"/>
</dbReference>
<dbReference type="PROSITE" id="PS00135">
    <property type="entry name" value="TRYPSIN_SER"/>
    <property type="match status" value="1"/>
</dbReference>
<dbReference type="GO" id="GO:0031638">
    <property type="term" value="P:zymogen activation"/>
    <property type="evidence" value="ECO:0007669"/>
    <property type="project" value="Ensembl"/>
</dbReference>
<evidence type="ECO:0000256" key="21">
    <source>
        <dbReference type="PROSITE-ProRule" id="PRU00076"/>
    </source>
</evidence>
<dbReference type="PRINTS" id="PR00018">
    <property type="entry name" value="KRINGLE"/>
</dbReference>
<evidence type="ECO:0000256" key="3">
    <source>
        <dbReference type="ARBA" id="ARBA00022536"/>
    </source>
</evidence>
<dbReference type="GeneID" id="114046645"/>
<evidence type="ECO:0000256" key="18">
    <source>
        <dbReference type="ARBA" id="ARBA00039013"/>
    </source>
</evidence>
<dbReference type="InterPro" id="IPR000001">
    <property type="entry name" value="Kringle"/>
</dbReference>
<evidence type="ECO:0000256" key="12">
    <source>
        <dbReference type="ARBA" id="ARBA00023145"/>
    </source>
</evidence>
<keyword evidence="13 23" id="KW-1015">Disulfide bond</keyword>
<feature type="domain" description="Peptidase S1" evidence="28">
    <location>
        <begin position="347"/>
        <end position="586"/>
    </location>
</feature>
<feature type="disulfide bond" evidence="21">
    <location>
        <begin position="194"/>
        <end position="203"/>
    </location>
</feature>
<comment type="function">
    <text evidence="17">Factor XII is a serum glycoprotein that participates in the initiation of blood coagulation, fibrinolysis, and the generation of bradykinin and angiotensin. Prekallikrein is cleaved by factor XII to form kallikrein, which then cleaves factor XII first to alpha-factor XIIa and then trypsin cleaves it to beta-factor XIIa. Alpha-factor XIIa activates factor XI to factor XIa.</text>
</comment>
<name>A0A4X2JMF1_VOMUR</name>
<comment type="caution">
    <text evidence="21">Lacks conserved residue(s) required for the propagation of feature annotation.</text>
</comment>
<dbReference type="Pfam" id="PF00051">
    <property type="entry name" value="Kringle"/>
    <property type="match status" value="1"/>
</dbReference>
<dbReference type="SUPFAM" id="SSF57196">
    <property type="entry name" value="EGF/Laminin"/>
    <property type="match status" value="1"/>
</dbReference>
<feature type="domain" description="Kringle" evidence="27">
    <location>
        <begin position="210"/>
        <end position="289"/>
    </location>
</feature>
<dbReference type="SMART" id="SM00130">
    <property type="entry name" value="KR"/>
    <property type="match status" value="1"/>
</dbReference>
<comment type="subcellular location">
    <subcellularLocation>
        <location evidence="1">Secreted</location>
    </subcellularLocation>
</comment>
<dbReference type="InterPro" id="IPR018056">
    <property type="entry name" value="Kringle_CS"/>
</dbReference>
<dbReference type="CTD" id="2161"/>
<keyword evidence="2" id="KW-0964">Secreted</keyword>
<keyword evidence="9 24" id="KW-0378">Hydrolase</keyword>
<dbReference type="InterPro" id="IPR001254">
    <property type="entry name" value="Trypsin_dom"/>
</dbReference>
<evidence type="ECO:0000256" key="14">
    <source>
        <dbReference type="ARBA" id="ARBA00023180"/>
    </source>
</evidence>
<keyword evidence="15" id="KW-0280">Fibrinolysis</keyword>
<keyword evidence="4 22" id="KW-0420">Kringle</keyword>
<evidence type="ECO:0000256" key="8">
    <source>
        <dbReference type="ARBA" id="ARBA00022737"/>
    </source>
</evidence>
<evidence type="ECO:0000256" key="17">
    <source>
        <dbReference type="ARBA" id="ARBA00037517"/>
    </source>
</evidence>
<evidence type="ECO:0000256" key="9">
    <source>
        <dbReference type="ARBA" id="ARBA00022801"/>
    </source>
</evidence>
<dbReference type="CDD" id="cd00108">
    <property type="entry name" value="KR"/>
    <property type="match status" value="1"/>
</dbReference>
<feature type="disulfide bond" evidence="23">
    <location>
        <begin position="55"/>
        <end position="82"/>
    </location>
</feature>
<evidence type="ECO:0000256" key="25">
    <source>
        <dbReference type="SAM" id="SignalP"/>
    </source>
</evidence>
<evidence type="ECO:0000256" key="24">
    <source>
        <dbReference type="RuleBase" id="RU363034"/>
    </source>
</evidence>
<dbReference type="Ensembl" id="ENSVURT00010000314.1">
    <property type="protein sequence ID" value="ENSVURP00010000269.1"/>
    <property type="gene ID" value="ENSVURG00010000258.1"/>
</dbReference>
<dbReference type="SMART" id="SM00058">
    <property type="entry name" value="FN1"/>
    <property type="match status" value="1"/>
</dbReference>
<dbReference type="EC" id="3.4.21.38" evidence="18"/>
<evidence type="ECO:0000313" key="30">
    <source>
        <dbReference type="Ensembl" id="ENSVURP00010000269.1"/>
    </source>
</evidence>
<dbReference type="FunFam" id="2.40.20.10:FF:000016">
    <property type="entry name" value="Coagulation factor XII"/>
    <property type="match status" value="1"/>
</dbReference>
<dbReference type="InterPro" id="IPR018114">
    <property type="entry name" value="TRYPSIN_HIS"/>
</dbReference>
<dbReference type="GeneTree" id="ENSGT00940000161657"/>
<keyword evidence="11" id="KW-0094">Blood coagulation</keyword>
<evidence type="ECO:0000259" key="28">
    <source>
        <dbReference type="PROSITE" id="PS50240"/>
    </source>
</evidence>
<dbReference type="InterPro" id="IPR000742">
    <property type="entry name" value="EGF"/>
</dbReference>
<dbReference type="InterPro" id="IPR013806">
    <property type="entry name" value="Kringle-like"/>
</dbReference>
<dbReference type="GO" id="GO:0010756">
    <property type="term" value="P:positive regulation of plasminogen activation"/>
    <property type="evidence" value="ECO:0007669"/>
    <property type="project" value="Ensembl"/>
</dbReference>
<feature type="disulfide bond" evidence="22">
    <location>
        <begin position="232"/>
        <end position="271"/>
    </location>
</feature>
<dbReference type="GO" id="GO:0016540">
    <property type="term" value="P:protein autoprocessing"/>
    <property type="evidence" value="ECO:0007669"/>
    <property type="project" value="Ensembl"/>
</dbReference>
<feature type="signal peptide" evidence="25">
    <location>
        <begin position="1"/>
        <end position="17"/>
    </location>
</feature>
<dbReference type="CDD" id="cd00054">
    <property type="entry name" value="EGF_CA"/>
    <property type="match status" value="2"/>
</dbReference>
<dbReference type="SMART" id="SM00179">
    <property type="entry name" value="EGF_CA"/>
    <property type="match status" value="2"/>
</dbReference>
<dbReference type="RefSeq" id="XP_027722837.1">
    <property type="nucleotide sequence ID" value="XM_027867036.1"/>
</dbReference>
<evidence type="ECO:0000259" key="29">
    <source>
        <dbReference type="PROSITE" id="PS51092"/>
    </source>
</evidence>
<dbReference type="Gene3D" id="2.40.20.10">
    <property type="entry name" value="Plasminogen Kringle 4"/>
    <property type="match status" value="1"/>
</dbReference>
<dbReference type="InterPro" id="IPR001314">
    <property type="entry name" value="Peptidase_S1A"/>
</dbReference>
<dbReference type="InterPro" id="IPR038178">
    <property type="entry name" value="Kringle_sf"/>
</dbReference>
<dbReference type="Pfam" id="PF00089">
    <property type="entry name" value="Trypsin"/>
    <property type="match status" value="1"/>
</dbReference>
<evidence type="ECO:0000256" key="20">
    <source>
        <dbReference type="ARBA" id="ARBA00042651"/>
    </source>
</evidence>
<keyword evidence="3 21" id="KW-0245">EGF-like domain</keyword>
<evidence type="ECO:0000259" key="26">
    <source>
        <dbReference type="PROSITE" id="PS50026"/>
    </source>
</evidence>
<dbReference type="OMA" id="GPQPWCA"/>
<dbReference type="InterPro" id="IPR036943">
    <property type="entry name" value="FN_type2_sf"/>
</dbReference>
<dbReference type="InterPro" id="IPR033116">
    <property type="entry name" value="TRYPSIN_SER"/>
</dbReference>
<evidence type="ECO:0000256" key="5">
    <source>
        <dbReference type="ARBA" id="ARBA00022670"/>
    </source>
</evidence>
<dbReference type="InterPro" id="IPR000083">
    <property type="entry name" value="Fibronectin_type1"/>
</dbReference>
<feature type="disulfide bond" evidence="21">
    <location>
        <begin position="114"/>
        <end position="123"/>
    </location>
</feature>
<dbReference type="GO" id="GO:0042730">
    <property type="term" value="P:fibrinolysis"/>
    <property type="evidence" value="ECO:0007669"/>
    <property type="project" value="UniProtKB-KW"/>
</dbReference>
<keyword evidence="10 24" id="KW-0720">Serine protease</keyword>
<evidence type="ECO:0000256" key="7">
    <source>
        <dbReference type="ARBA" id="ARBA00022729"/>
    </source>
</evidence>
<dbReference type="PROSITE" id="PS00134">
    <property type="entry name" value="TRYPSIN_HIS"/>
    <property type="match status" value="1"/>
</dbReference>
<dbReference type="PROSITE" id="PS51092">
    <property type="entry name" value="FN2_2"/>
    <property type="match status" value="1"/>
</dbReference>
<keyword evidence="7 25" id="KW-0732">Signal</keyword>
<dbReference type="CDD" id="cd00190">
    <property type="entry name" value="Tryp_SPc"/>
    <property type="match status" value="1"/>
</dbReference>
<dbReference type="Gene3D" id="2.10.10.10">
    <property type="entry name" value="Fibronectin, type II, collagen-binding"/>
    <property type="match status" value="1"/>
</dbReference>
<comment type="catalytic activity">
    <reaction evidence="16">
        <text>Selective cleavage of Arg-|-Ile bonds in factor VII to form factor VIIa and factor XI to form factor XIa.</text>
        <dbReference type="EC" id="3.4.21.38"/>
    </reaction>
</comment>
<feature type="chain" id="PRO_5021401076" description="Coagulation factor XII" evidence="25">
    <location>
        <begin position="18"/>
        <end position="587"/>
    </location>
</feature>
<dbReference type="FunFam" id="2.40.10.10:FF:000098">
    <property type="entry name" value="Coagulation factor XII"/>
    <property type="match status" value="1"/>
</dbReference>
<sequence>MQFLLLLESLMLGLGLALLVPPWKTAKEPMTTAVLTSGDPCYFPFQYRGQLYHQCTRKHRPGPRPWCATTDNYDRDQQWAYCLETKKVKDHCKHNPCHQGGTCINTFHGARCLCAPHLTGHHCQKEKCYQPQLRQFFDEDETWLRAEPPGVAKCRCKGPSADCKWLPHSQACLDNPCLHGGKCLEAEGQPVCHCPPSYAGYYCEIDTSVKCYNGRGLTYRGTAQTTLSGKQCQHWSSEATFRDLSRKQVLARGLGHHPYCRNPDNDTSPWCFVHTGTRMSWEYCSLSICQQPTQSPAIASQHLTTSAPSSFTASLREPLQSQPSRRKIGSVACGQRQKKRLSGMTRVVGGLVALPGAHPYIAALYLDQTFCAGSLISACWILTAAHCLESRPDPGLLTVVLGQERYKESCPQCQEFSVREYRLHEGFRTDTFQNDIALVRLQETKNGSCAQFTPFVQPVCLPDTSEPPSDALSCQVAGWGHQYEGAEDYSSYLQEAQLPIIPYELCSAPEVHGTTVTQDMLCAGFLEGGTDACQGDSGGPLVCEEAADRLTLRGVVSWGTGCGNRNKPGVYANVANYLGWIRENTAS</sequence>
<evidence type="ECO:0000256" key="13">
    <source>
        <dbReference type="ARBA" id="ARBA00023157"/>
    </source>
</evidence>
<dbReference type="InterPro" id="IPR050127">
    <property type="entry name" value="Serine_Proteases_S1"/>
</dbReference>
<evidence type="ECO:0000313" key="31">
    <source>
        <dbReference type="Proteomes" id="UP000314987"/>
    </source>
</evidence>
<dbReference type="SMART" id="SM00181">
    <property type="entry name" value="EGF"/>
    <property type="match status" value="2"/>
</dbReference>
<dbReference type="SMART" id="SM00059">
    <property type="entry name" value="FN2"/>
    <property type="match status" value="1"/>
</dbReference>
<dbReference type="GO" id="GO:0007596">
    <property type="term" value="P:blood coagulation"/>
    <property type="evidence" value="ECO:0007669"/>
    <property type="project" value="UniProtKB-KW"/>
</dbReference>
<dbReference type="SUPFAM" id="SSF57440">
    <property type="entry name" value="Kringle-like"/>
    <property type="match status" value="2"/>
</dbReference>
<dbReference type="GO" id="GO:0005615">
    <property type="term" value="C:extracellular space"/>
    <property type="evidence" value="ECO:0007669"/>
    <property type="project" value="Ensembl"/>
</dbReference>
<evidence type="ECO:0000256" key="1">
    <source>
        <dbReference type="ARBA" id="ARBA00004613"/>
    </source>
</evidence>
<keyword evidence="8" id="KW-0677">Repeat</keyword>
<keyword evidence="31" id="KW-1185">Reference proteome</keyword>
<evidence type="ECO:0000256" key="23">
    <source>
        <dbReference type="PROSITE-ProRule" id="PRU00479"/>
    </source>
</evidence>
<feature type="domain" description="EGF-like" evidence="26">
    <location>
        <begin position="88"/>
        <end position="124"/>
    </location>
</feature>
<reference evidence="30" key="3">
    <citation type="submission" date="2025-09" db="UniProtKB">
        <authorList>
            <consortium name="Ensembl"/>
        </authorList>
    </citation>
    <scope>IDENTIFICATION</scope>
</reference>
<dbReference type="PRINTS" id="PR00013">
    <property type="entry name" value="FNTYPEII"/>
</dbReference>
<dbReference type="PROSITE" id="PS00021">
    <property type="entry name" value="KRINGLE_1"/>
    <property type="match status" value="1"/>
</dbReference>
<dbReference type="GO" id="GO:0030194">
    <property type="term" value="P:positive regulation of blood coagulation"/>
    <property type="evidence" value="ECO:0007669"/>
    <property type="project" value="Ensembl"/>
</dbReference>
<keyword evidence="5 24" id="KW-0645">Protease</keyword>
<dbReference type="GO" id="GO:0005509">
    <property type="term" value="F:calcium ion binding"/>
    <property type="evidence" value="ECO:0007669"/>
    <property type="project" value="InterPro"/>
</dbReference>
<dbReference type="GO" id="GO:0004252">
    <property type="term" value="F:serine-type endopeptidase activity"/>
    <property type="evidence" value="ECO:0007669"/>
    <property type="project" value="UniProtKB-EC"/>
</dbReference>
<evidence type="ECO:0000256" key="11">
    <source>
        <dbReference type="ARBA" id="ARBA00023084"/>
    </source>
</evidence>
<dbReference type="InterPro" id="IPR009003">
    <property type="entry name" value="Peptidase_S1_PA"/>
</dbReference>
<evidence type="ECO:0000256" key="15">
    <source>
        <dbReference type="ARBA" id="ARBA00023281"/>
    </source>
</evidence>
<evidence type="ECO:0000256" key="2">
    <source>
        <dbReference type="ARBA" id="ARBA00022525"/>
    </source>
</evidence>
<evidence type="ECO:0000259" key="27">
    <source>
        <dbReference type="PROSITE" id="PS50070"/>
    </source>
</evidence>
<dbReference type="SUPFAM" id="SSF50494">
    <property type="entry name" value="Trypsin-like serine proteases"/>
    <property type="match status" value="1"/>
</dbReference>
<dbReference type="Gene3D" id="2.10.25.10">
    <property type="entry name" value="Laminin"/>
    <property type="match status" value="2"/>
</dbReference>
<feature type="disulfide bond" evidence="23">
    <location>
        <begin position="41"/>
        <end position="67"/>
    </location>
</feature>
<evidence type="ECO:0000256" key="6">
    <source>
        <dbReference type="ARBA" id="ARBA00022696"/>
    </source>
</evidence>
<dbReference type="PROSITE" id="PS50070">
    <property type="entry name" value="KRINGLE_2"/>
    <property type="match status" value="1"/>
</dbReference>
<gene>
    <name evidence="30" type="primary">F12</name>
</gene>
<evidence type="ECO:0000256" key="4">
    <source>
        <dbReference type="ARBA" id="ARBA00022572"/>
    </source>
</evidence>
<dbReference type="GO" id="GO:0051788">
    <property type="term" value="P:response to misfolded protein"/>
    <property type="evidence" value="ECO:0007669"/>
    <property type="project" value="Ensembl"/>
</dbReference>
<dbReference type="PANTHER" id="PTHR24264">
    <property type="entry name" value="TRYPSIN-RELATED"/>
    <property type="match status" value="1"/>
</dbReference>
<dbReference type="Gene3D" id="2.40.10.10">
    <property type="entry name" value="Trypsin-like serine proteases"/>
    <property type="match status" value="2"/>
</dbReference>
<dbReference type="PANTHER" id="PTHR24264:SF46">
    <property type="entry name" value="COAGULATION FACTOR XII"/>
    <property type="match status" value="1"/>
</dbReference>
<dbReference type="PROSITE" id="PS00023">
    <property type="entry name" value="FN2_1"/>
    <property type="match status" value="1"/>
</dbReference>
<dbReference type="InterPro" id="IPR043504">
    <property type="entry name" value="Peptidase_S1_PA_chymotrypsin"/>
</dbReference>
<dbReference type="PROSITE" id="PS01253">
    <property type="entry name" value="FN1_1"/>
    <property type="match status" value="1"/>
</dbReference>
<dbReference type="InterPro" id="IPR000562">
    <property type="entry name" value="FN_type2_dom"/>
</dbReference>
<dbReference type="AlphaFoldDB" id="A0A4X2JMF1"/>
<dbReference type="GO" id="GO:0051919">
    <property type="term" value="P:positive regulation of fibrinolysis"/>
    <property type="evidence" value="ECO:0007669"/>
    <property type="project" value="Ensembl"/>
</dbReference>
<proteinExistence type="predicted"/>
<dbReference type="Pfam" id="PF00008">
    <property type="entry name" value="EGF"/>
    <property type="match status" value="1"/>
</dbReference>
<feature type="domain" description="EGF-like" evidence="26">
    <location>
        <begin position="168"/>
        <end position="204"/>
    </location>
</feature>
<dbReference type="Proteomes" id="UP000314987">
    <property type="component" value="Unassembled WGS sequence"/>
</dbReference>
<dbReference type="PROSITE" id="PS50240">
    <property type="entry name" value="TRYPSIN_DOM"/>
    <property type="match status" value="1"/>
</dbReference>
<dbReference type="PRINTS" id="PR00722">
    <property type="entry name" value="CHYMOTRYPSIN"/>
</dbReference>
<dbReference type="CDD" id="cd00062">
    <property type="entry name" value="FN2"/>
    <property type="match status" value="1"/>
</dbReference>
<evidence type="ECO:0000256" key="22">
    <source>
        <dbReference type="PROSITE-ProRule" id="PRU00121"/>
    </source>
</evidence>
<keyword evidence="12" id="KW-0865">Zymogen</keyword>
<protein>
    <recommendedName>
        <fullName evidence="19">Coagulation factor XII</fullName>
        <ecNumber evidence="18">3.4.21.38</ecNumber>
    </recommendedName>
    <alternativeName>
        <fullName evidence="20">Hageman factor</fullName>
    </alternativeName>
</protein>
<evidence type="ECO:0000256" key="10">
    <source>
        <dbReference type="ARBA" id="ARBA00022825"/>
    </source>
</evidence>
<keyword evidence="14" id="KW-0325">Glycoprotein</keyword>
<dbReference type="Pfam" id="PF00039">
    <property type="entry name" value="fn1"/>
    <property type="match status" value="1"/>
</dbReference>
<dbReference type="SMART" id="SM00020">
    <property type="entry name" value="Tryp_SPc"/>
    <property type="match status" value="1"/>
</dbReference>
<reference evidence="30" key="2">
    <citation type="submission" date="2025-08" db="UniProtKB">
        <authorList>
            <consortium name="Ensembl"/>
        </authorList>
    </citation>
    <scope>IDENTIFICATION</scope>
</reference>
<organism evidence="30 31">
    <name type="scientific">Vombatus ursinus</name>
    <name type="common">Common wombat</name>
    <dbReference type="NCBI Taxonomy" id="29139"/>
    <lineage>
        <taxon>Eukaryota</taxon>
        <taxon>Metazoa</taxon>
        <taxon>Chordata</taxon>
        <taxon>Craniata</taxon>
        <taxon>Vertebrata</taxon>
        <taxon>Euteleostomi</taxon>
        <taxon>Mammalia</taxon>
        <taxon>Metatheria</taxon>
        <taxon>Diprotodontia</taxon>
        <taxon>Vombatidae</taxon>
        <taxon>Vombatus</taxon>
    </lineage>
</organism>
<evidence type="ECO:0000256" key="19">
    <source>
        <dbReference type="ARBA" id="ARBA00039367"/>
    </source>
</evidence>
<reference evidence="31" key="1">
    <citation type="submission" date="2018-12" db="EMBL/GenBank/DDBJ databases">
        <authorList>
            <person name="Yazar S."/>
        </authorList>
    </citation>
    <scope>NUCLEOTIDE SEQUENCE [LARGE SCALE GENOMIC DNA]</scope>
</reference>
<dbReference type="FunFam" id="2.10.10.10:FF:000003">
    <property type="entry name" value="binder of sperm protein homolog 1"/>
    <property type="match status" value="1"/>
</dbReference>
<dbReference type="InterPro" id="IPR001881">
    <property type="entry name" value="EGF-like_Ca-bd_dom"/>
</dbReference>
<dbReference type="GO" id="GO:0005791">
    <property type="term" value="C:rough endoplasmic reticulum"/>
    <property type="evidence" value="ECO:0007669"/>
    <property type="project" value="TreeGrafter"/>
</dbReference>
<accession>A0A4X2JMF1</accession>
<dbReference type="PROSITE" id="PS50026">
    <property type="entry name" value="EGF_3"/>
    <property type="match status" value="2"/>
</dbReference>
<dbReference type="FunFam" id="2.40.10.10:FF:000097">
    <property type="entry name" value="Coagulation factor XII"/>
    <property type="match status" value="1"/>
</dbReference>
<feature type="domain" description="Fibronectin type-II" evidence="29">
    <location>
        <begin position="36"/>
        <end position="84"/>
    </location>
</feature>